<evidence type="ECO:0000313" key="2">
    <source>
        <dbReference type="EMBL" id="CAJ1410499.1"/>
    </source>
</evidence>
<proteinExistence type="predicted"/>
<feature type="non-terminal residue" evidence="2">
    <location>
        <position position="128"/>
    </location>
</feature>
<gene>
    <name evidence="2" type="ORF">EVOR1521_LOCUS31313</name>
</gene>
<evidence type="ECO:0000256" key="1">
    <source>
        <dbReference type="SAM" id="Phobius"/>
    </source>
</evidence>
<comment type="caution">
    <text evidence="2">The sequence shown here is derived from an EMBL/GenBank/DDBJ whole genome shotgun (WGS) entry which is preliminary data.</text>
</comment>
<accession>A0AA36JSP7</accession>
<organism evidence="2 3">
    <name type="scientific">Effrenium voratum</name>
    <dbReference type="NCBI Taxonomy" id="2562239"/>
    <lineage>
        <taxon>Eukaryota</taxon>
        <taxon>Sar</taxon>
        <taxon>Alveolata</taxon>
        <taxon>Dinophyceae</taxon>
        <taxon>Suessiales</taxon>
        <taxon>Symbiodiniaceae</taxon>
        <taxon>Effrenium</taxon>
    </lineage>
</organism>
<keyword evidence="1" id="KW-0812">Transmembrane</keyword>
<dbReference type="Proteomes" id="UP001178507">
    <property type="component" value="Unassembled WGS sequence"/>
</dbReference>
<feature type="transmembrane region" description="Helical" evidence="1">
    <location>
        <begin position="91"/>
        <end position="112"/>
    </location>
</feature>
<keyword evidence="1" id="KW-1133">Transmembrane helix</keyword>
<keyword evidence="3" id="KW-1185">Reference proteome</keyword>
<dbReference type="AlphaFoldDB" id="A0AA36JSP7"/>
<name>A0AA36JSP7_9DINO</name>
<keyword evidence="1" id="KW-0472">Membrane</keyword>
<reference evidence="2" key="1">
    <citation type="submission" date="2023-08" db="EMBL/GenBank/DDBJ databases">
        <authorList>
            <person name="Chen Y."/>
            <person name="Shah S."/>
            <person name="Dougan E. K."/>
            <person name="Thang M."/>
            <person name="Chan C."/>
        </authorList>
    </citation>
    <scope>NUCLEOTIDE SEQUENCE</scope>
</reference>
<dbReference type="EMBL" id="CAUJNA010003820">
    <property type="protein sequence ID" value="CAJ1410499.1"/>
    <property type="molecule type" value="Genomic_DNA"/>
</dbReference>
<sequence>GAFLRCGEHNIALPLALSDICSVMLQMTMRGRRLRFLPVALALAGSLAFAQAELPWNRSEGAEARSWQALAPSVVVACLPGSCEASVSPEVVSVGLGSIGMLIGLLLAGMVFGRNIAGFLDSLDSIES</sequence>
<evidence type="ECO:0000313" key="3">
    <source>
        <dbReference type="Proteomes" id="UP001178507"/>
    </source>
</evidence>
<protein>
    <submittedName>
        <fullName evidence="2">Uncharacterized protein</fullName>
    </submittedName>
</protein>
<feature type="transmembrane region" description="Helical" evidence="1">
    <location>
        <begin position="34"/>
        <end position="52"/>
    </location>
</feature>